<dbReference type="Proteomes" id="UP000092713">
    <property type="component" value="Unassembled WGS sequence"/>
</dbReference>
<dbReference type="RefSeq" id="WP_065306373.1">
    <property type="nucleotide sequence ID" value="NZ_LOCQ01000040.1"/>
</dbReference>
<dbReference type="SUPFAM" id="SSF53955">
    <property type="entry name" value="Lysozyme-like"/>
    <property type="match status" value="1"/>
</dbReference>
<dbReference type="EMBL" id="LOCQ01000040">
    <property type="protein sequence ID" value="OBV41080.1"/>
    <property type="molecule type" value="Genomic_DNA"/>
</dbReference>
<keyword evidence="3" id="KW-1185">Reference proteome</keyword>
<keyword evidence="1" id="KW-0472">Membrane</keyword>
<evidence type="ECO:0000313" key="3">
    <source>
        <dbReference type="Proteomes" id="UP000092713"/>
    </source>
</evidence>
<dbReference type="InterPro" id="IPR023346">
    <property type="entry name" value="Lysozyme-like_dom_sf"/>
</dbReference>
<dbReference type="OrthoDB" id="480426at2"/>
<keyword evidence="1" id="KW-1133">Transmembrane helix</keyword>
<organism evidence="2 3">
    <name type="scientific">Janthinobacterium psychrotolerans</name>
    <dbReference type="NCBI Taxonomy" id="1747903"/>
    <lineage>
        <taxon>Bacteria</taxon>
        <taxon>Pseudomonadati</taxon>
        <taxon>Pseudomonadota</taxon>
        <taxon>Betaproteobacteria</taxon>
        <taxon>Burkholderiales</taxon>
        <taxon>Oxalobacteraceae</taxon>
        <taxon>Janthinobacterium</taxon>
    </lineage>
</organism>
<dbReference type="Gene3D" id="1.10.530.10">
    <property type="match status" value="1"/>
</dbReference>
<dbReference type="Pfam" id="PF11660">
    <property type="entry name" value="DUF3262"/>
    <property type="match status" value="1"/>
</dbReference>
<protein>
    <submittedName>
        <fullName evidence="2">Integrating conjugative element protein, PFL_4701 family</fullName>
    </submittedName>
</protein>
<comment type="caution">
    <text evidence="2">The sequence shown here is derived from an EMBL/GenBank/DDBJ whole genome shotgun (WGS) entry which is preliminary data.</text>
</comment>
<gene>
    <name evidence="2" type="ORF">ASR47_102351</name>
</gene>
<accession>A0A1A7C8I2</accession>
<feature type="transmembrane region" description="Helical" evidence="1">
    <location>
        <begin position="259"/>
        <end position="277"/>
    </location>
</feature>
<reference evidence="2 3" key="1">
    <citation type="submission" date="2016-04" db="EMBL/GenBank/DDBJ databases">
        <title>Draft genome sequence of Janthinobacterium psychrotolerans sp. nov., isolated from freshwater sediments in Denmark.</title>
        <authorList>
            <person name="Gong X."/>
            <person name="Skrivergaard S."/>
            <person name="Korsgaard B.S."/>
            <person name="Schreiber L."/>
            <person name="Marshall I.P."/>
            <person name="Finster K."/>
            <person name="Schramm A."/>
        </authorList>
    </citation>
    <scope>NUCLEOTIDE SEQUENCE [LARGE SCALE GENOMIC DNA]</scope>
    <source>
        <strain evidence="2 3">S3-2</strain>
    </source>
</reference>
<sequence>MRLLLWPSFNLGRKTWRSGVISWLIFGMIGLAVAATGFADFLKAIAQRESSLNPGIVNSQGYAGLFQMGTLAMTDAGYYRSNGTAVNSWGGTFTGKNGVTSLNTFLANPDLQVKAITAYYGKLQGYIDYFGLSQYVGRTLNGTQITASGLIAGAHLVGIGSLKHYLDSGGSVIPRDGNNVPVTQYIAQFGGYAIAAVAPTFAEVLAASPTGGTGSTPLPTTPGGGSPSSPIFPTAPSFSNPDAAFAAGSGYSMAEFAELFRLLFGAVLFLWVAYTFVGAYRGYASGKRLPIYVGKTQVRVVIVLLVLLVLLR</sequence>
<feature type="transmembrane region" description="Helical" evidence="1">
    <location>
        <begin position="289"/>
        <end position="311"/>
    </location>
</feature>
<name>A0A1A7C8I2_9BURK</name>
<proteinExistence type="predicted"/>
<evidence type="ECO:0000313" key="2">
    <source>
        <dbReference type="EMBL" id="OBV41080.1"/>
    </source>
</evidence>
<feature type="transmembrane region" description="Helical" evidence="1">
    <location>
        <begin position="20"/>
        <end position="42"/>
    </location>
</feature>
<dbReference type="AlphaFoldDB" id="A0A1A7C8I2"/>
<evidence type="ECO:0000256" key="1">
    <source>
        <dbReference type="SAM" id="Phobius"/>
    </source>
</evidence>
<dbReference type="InterPro" id="IPR021676">
    <property type="entry name" value="DUF3262"/>
</dbReference>
<dbReference type="STRING" id="1747903.ASR47_102351"/>
<keyword evidence="1" id="KW-0812">Transmembrane</keyword>